<comment type="caution">
    <text evidence="2">The sequence shown here is derived from an EMBL/GenBank/DDBJ whole genome shotgun (WGS) entry which is preliminary data.</text>
</comment>
<keyword evidence="3" id="KW-1185">Reference proteome</keyword>
<sequence length="44" mass="5042">MLTKKVQPKKHPSMSNQPSQMPQSFHLKIFDNVTPQIKPLPVNT</sequence>
<name>A0ABV2BY25_9GAMM</name>
<protein>
    <submittedName>
        <fullName evidence="2">Uncharacterized protein</fullName>
    </submittedName>
</protein>
<organism evidence="2 3">
    <name type="scientific">Aliikangiella maris</name>
    <dbReference type="NCBI Taxonomy" id="3162458"/>
    <lineage>
        <taxon>Bacteria</taxon>
        <taxon>Pseudomonadati</taxon>
        <taxon>Pseudomonadota</taxon>
        <taxon>Gammaproteobacteria</taxon>
        <taxon>Oceanospirillales</taxon>
        <taxon>Pleioneaceae</taxon>
        <taxon>Aliikangiella</taxon>
    </lineage>
</organism>
<gene>
    <name evidence="2" type="ORF">ABVT43_16965</name>
</gene>
<accession>A0ABV2BY25</accession>
<evidence type="ECO:0000313" key="2">
    <source>
        <dbReference type="EMBL" id="MET1256836.1"/>
    </source>
</evidence>
<dbReference type="EMBL" id="JBEVCJ010000029">
    <property type="protein sequence ID" value="MET1256836.1"/>
    <property type="molecule type" value="Genomic_DNA"/>
</dbReference>
<reference evidence="2 3" key="1">
    <citation type="submission" date="2024-06" db="EMBL/GenBank/DDBJ databases">
        <authorList>
            <person name="Li F."/>
        </authorList>
    </citation>
    <scope>NUCLEOTIDE SEQUENCE [LARGE SCALE GENOMIC DNA]</scope>
    <source>
        <strain evidence="2 3">GXAS 311</strain>
    </source>
</reference>
<feature type="region of interest" description="Disordered" evidence="1">
    <location>
        <begin position="1"/>
        <end position="25"/>
    </location>
</feature>
<feature type="compositionally biased region" description="Basic residues" evidence="1">
    <location>
        <begin position="1"/>
        <end position="12"/>
    </location>
</feature>
<dbReference type="Proteomes" id="UP001548189">
    <property type="component" value="Unassembled WGS sequence"/>
</dbReference>
<evidence type="ECO:0000256" key="1">
    <source>
        <dbReference type="SAM" id="MobiDB-lite"/>
    </source>
</evidence>
<proteinExistence type="predicted"/>
<feature type="compositionally biased region" description="Low complexity" evidence="1">
    <location>
        <begin position="13"/>
        <end position="24"/>
    </location>
</feature>
<evidence type="ECO:0000313" key="3">
    <source>
        <dbReference type="Proteomes" id="UP001548189"/>
    </source>
</evidence>
<dbReference type="RefSeq" id="WP_353897419.1">
    <property type="nucleotide sequence ID" value="NZ_JBEVCJ010000029.1"/>
</dbReference>